<sequence>MTGAGGNGSLETVISIADRDIYDADGVLLVAKGKKITPQIYQRLLERKVVLKRQGGEFTSPPPPRRTQDGEQVVAAVAKLTAAIPGLDQELIAAAAARVGELIENGRQSFWSIHLKTLVGYAGWVYSHSLNVALLAVMIGEKLGLARQAGQAVCLGALLHDVGMVLVPPEAINRADPLRPEEVLMVKQHPRVGCDMLRPLALEDAVLTVVGQHHERCDGSGYPAGIRGGEISLLASIVAVADTFDLYTSGRESRTGLEPHQALEAIKSEQHLFWPEVVAGLEAVLRPAWQNASGG</sequence>
<dbReference type="Pfam" id="PF13487">
    <property type="entry name" value="HD_5"/>
    <property type="match status" value="1"/>
</dbReference>
<dbReference type="InterPro" id="IPR003607">
    <property type="entry name" value="HD/PDEase_dom"/>
</dbReference>
<evidence type="ECO:0000259" key="1">
    <source>
        <dbReference type="PROSITE" id="PS51831"/>
    </source>
</evidence>
<dbReference type="NCBIfam" id="TIGR00277">
    <property type="entry name" value="HDIG"/>
    <property type="match status" value="1"/>
</dbReference>
<dbReference type="EMBL" id="FNBU01000010">
    <property type="protein sequence ID" value="SDF43133.1"/>
    <property type="molecule type" value="Genomic_DNA"/>
</dbReference>
<protein>
    <submittedName>
        <fullName evidence="3">HDIG domain-containing protein</fullName>
    </submittedName>
</protein>
<dbReference type="SUPFAM" id="SSF109604">
    <property type="entry name" value="HD-domain/PDEase-like"/>
    <property type="match status" value="1"/>
</dbReference>
<gene>
    <name evidence="3" type="ORF">SAMN05660235_01577</name>
</gene>
<dbReference type="RefSeq" id="WP_171904626.1">
    <property type="nucleotide sequence ID" value="NZ_FNBU01000010.1"/>
</dbReference>
<dbReference type="SMART" id="SM00471">
    <property type="entry name" value="HDc"/>
    <property type="match status" value="1"/>
</dbReference>
<dbReference type="PANTHER" id="PTHR43155:SF2">
    <property type="entry name" value="CYCLIC DI-GMP PHOSPHODIESTERASE PA4108"/>
    <property type="match status" value="1"/>
</dbReference>
<dbReference type="CDD" id="cd00077">
    <property type="entry name" value="HDc"/>
    <property type="match status" value="1"/>
</dbReference>
<dbReference type="InterPro" id="IPR037522">
    <property type="entry name" value="HD_GYP_dom"/>
</dbReference>
<dbReference type="Proteomes" id="UP000243333">
    <property type="component" value="Unassembled WGS sequence"/>
</dbReference>
<evidence type="ECO:0000313" key="3">
    <source>
        <dbReference type="EMBL" id="SDF43133.1"/>
    </source>
</evidence>
<organism evidence="3 4">
    <name type="scientific">Sporolituus thermophilus DSM 23256</name>
    <dbReference type="NCBI Taxonomy" id="1123285"/>
    <lineage>
        <taxon>Bacteria</taxon>
        <taxon>Bacillati</taxon>
        <taxon>Bacillota</taxon>
        <taxon>Negativicutes</taxon>
        <taxon>Selenomonadales</taxon>
        <taxon>Sporomusaceae</taxon>
        <taxon>Sporolituus</taxon>
    </lineage>
</organism>
<name>A0A1G7L106_9FIRM</name>
<dbReference type="InterPro" id="IPR006674">
    <property type="entry name" value="HD_domain"/>
</dbReference>
<dbReference type="InterPro" id="IPR006675">
    <property type="entry name" value="HDIG_dom"/>
</dbReference>
<proteinExistence type="predicted"/>
<dbReference type="Gene3D" id="1.10.3210.10">
    <property type="entry name" value="Hypothetical protein af1432"/>
    <property type="match status" value="1"/>
</dbReference>
<feature type="domain" description="HD-GYP" evidence="2">
    <location>
        <begin position="103"/>
        <end position="295"/>
    </location>
</feature>
<dbReference type="STRING" id="1123285.SAMN05660235_01577"/>
<dbReference type="PROSITE" id="PS51831">
    <property type="entry name" value="HD"/>
    <property type="match status" value="1"/>
</dbReference>
<dbReference type="AlphaFoldDB" id="A0A1G7L106"/>
<evidence type="ECO:0000313" key="4">
    <source>
        <dbReference type="Proteomes" id="UP000243333"/>
    </source>
</evidence>
<dbReference type="PANTHER" id="PTHR43155">
    <property type="entry name" value="CYCLIC DI-GMP PHOSPHODIESTERASE PA4108-RELATED"/>
    <property type="match status" value="1"/>
</dbReference>
<accession>A0A1G7L106</accession>
<dbReference type="PROSITE" id="PS51832">
    <property type="entry name" value="HD_GYP"/>
    <property type="match status" value="1"/>
</dbReference>
<keyword evidence="4" id="KW-1185">Reference proteome</keyword>
<feature type="domain" description="HD" evidence="1">
    <location>
        <begin position="125"/>
        <end position="247"/>
    </location>
</feature>
<reference evidence="4" key="1">
    <citation type="submission" date="2016-10" db="EMBL/GenBank/DDBJ databases">
        <authorList>
            <person name="Varghese N."/>
            <person name="Submissions S."/>
        </authorList>
    </citation>
    <scope>NUCLEOTIDE SEQUENCE [LARGE SCALE GENOMIC DNA]</scope>
    <source>
        <strain evidence="4">DSM 23256</strain>
    </source>
</reference>
<evidence type="ECO:0000259" key="2">
    <source>
        <dbReference type="PROSITE" id="PS51832"/>
    </source>
</evidence>